<reference evidence="2" key="2">
    <citation type="submission" date="2025-09" db="UniProtKB">
        <authorList>
            <consortium name="Ensembl"/>
        </authorList>
    </citation>
    <scope>IDENTIFICATION</scope>
</reference>
<evidence type="ECO:0000313" key="3">
    <source>
        <dbReference type="Proteomes" id="UP000694391"/>
    </source>
</evidence>
<keyword evidence="3" id="KW-1185">Reference proteome</keyword>
<dbReference type="Proteomes" id="UP000694391">
    <property type="component" value="Unplaced"/>
</dbReference>
<evidence type="ECO:0000313" key="2">
    <source>
        <dbReference type="Ensembl" id="ENSCAFP00020005567.1"/>
    </source>
</evidence>
<organism evidence="2 3">
    <name type="scientific">Canis lupus dingo</name>
    <name type="common">dingo</name>
    <dbReference type="NCBI Taxonomy" id="286419"/>
    <lineage>
        <taxon>Eukaryota</taxon>
        <taxon>Metazoa</taxon>
        <taxon>Chordata</taxon>
        <taxon>Craniata</taxon>
        <taxon>Vertebrata</taxon>
        <taxon>Euteleostomi</taxon>
        <taxon>Mammalia</taxon>
        <taxon>Eutheria</taxon>
        <taxon>Laurasiatheria</taxon>
        <taxon>Carnivora</taxon>
        <taxon>Caniformia</taxon>
        <taxon>Canidae</taxon>
        <taxon>Canis</taxon>
    </lineage>
</organism>
<dbReference type="AlphaFoldDB" id="A0A8C0JUM3"/>
<dbReference type="GeneTree" id="ENSGT01050000245108"/>
<name>A0A8C0JUM3_CANLU</name>
<accession>A0A8C0JUM3</accession>
<feature type="region of interest" description="Disordered" evidence="1">
    <location>
        <begin position="38"/>
        <end position="60"/>
    </location>
</feature>
<proteinExistence type="predicted"/>
<dbReference type="Ensembl" id="ENSCAFT00020006436.1">
    <property type="protein sequence ID" value="ENSCAFP00020005567.1"/>
    <property type="gene ID" value="ENSCAFG00020004550.1"/>
</dbReference>
<reference evidence="2" key="1">
    <citation type="submission" date="2025-08" db="UniProtKB">
        <authorList>
            <consortium name="Ensembl"/>
        </authorList>
    </citation>
    <scope>IDENTIFICATION</scope>
</reference>
<sequence>MSCSNRGHSQKWQGTAQWRQGQILNGCVCSRGGESLPRTPELLAQGPVSLRSPEKHPRAL</sequence>
<protein>
    <submittedName>
        <fullName evidence="2">Uncharacterized protein</fullName>
    </submittedName>
</protein>
<evidence type="ECO:0000256" key="1">
    <source>
        <dbReference type="SAM" id="MobiDB-lite"/>
    </source>
</evidence>